<evidence type="ECO:0000256" key="3">
    <source>
        <dbReference type="ARBA" id="ARBA00014974"/>
    </source>
</evidence>
<dbReference type="OMA" id="FMEASRI"/>
<dbReference type="InterPro" id="IPR043129">
    <property type="entry name" value="ATPase_NBD"/>
</dbReference>
<accession>A0A1I8BTE4</accession>
<dbReference type="EC" id="2.7.1.59" evidence="2"/>
<evidence type="ECO:0000256" key="2">
    <source>
        <dbReference type="ARBA" id="ARBA00012122"/>
    </source>
</evidence>
<dbReference type="InterPro" id="IPR019410">
    <property type="entry name" value="Methyltransf_16"/>
</dbReference>
<dbReference type="InterPro" id="IPR039758">
    <property type="entry name" value="NAGK-like"/>
</dbReference>
<feature type="domain" description="ATPase BadF/BadG/BcrA/BcrD type" evidence="5">
    <location>
        <begin position="194"/>
        <end position="488"/>
    </location>
</feature>
<dbReference type="PANTHER" id="PTHR12862">
    <property type="entry name" value="BADF TYPE ATPASE DOMAIN-CONTAINING PROTEIN"/>
    <property type="match status" value="1"/>
</dbReference>
<evidence type="ECO:0000313" key="7">
    <source>
        <dbReference type="WBParaSite" id="MhA1_Contig53.frz3.fgene1"/>
    </source>
</evidence>
<dbReference type="WBParaSite" id="MhA1_Contig53.frz3.fgene1">
    <property type="protein sequence ID" value="MhA1_Contig53.frz3.fgene1"/>
    <property type="gene ID" value="MhA1_Contig53.frz3.fgene1"/>
</dbReference>
<keyword evidence="6" id="KW-1185">Reference proteome</keyword>
<reference evidence="7" key="1">
    <citation type="submission" date="2016-11" db="UniProtKB">
        <authorList>
            <consortium name="WormBaseParasite"/>
        </authorList>
    </citation>
    <scope>IDENTIFICATION</scope>
</reference>
<sequence length="526" mass="58824">MEIGAGVAALPSMTALHCGASKVVITEQSHLDKAFKSIQNNLERNFDSSLIKKSVYLMGFDWQNPQIGISDLLNKSIRVDYLFGSDVFYDPFVFEILIKMLRQLFEVFPFMEFYFSYQIRDFCSDWTIEEYLLEQTNNFYLNSSLIRCVDTPKHTICIGKIIRSNINLLDNKKMISNDKELENKCKENEKIFAGIEGGATCSTFVLIDSQGKLLHQLSGGPGLNFLLNGVESTADKIAQWLREVIAERNKKEETTSQPIKLPVASLGMGLAGAEDPKTNTFLLEYLRSHHGDLAESLFLTSDAVAAVATCFEKSGIVLIAGTGSNCRLLKSDGSVHGVGGWGHLVGDEGGAFWISMRAIRYIFAFEDGMLEDTFPNNFMLDESVDVADIQAVNEDLHKHFKIKTKEELLNILYGPGFQKSYIASFTKQLAELGLNNNNNKLAKKIFFDAGYSLATHICAISNHFDEEFYTNKVPVLLIGSVFKSWKLLRKGFEQRLAVNLQICAKKGQKSFRKVAFYQPTSSPAVG</sequence>
<dbReference type="InterPro" id="IPR002731">
    <property type="entry name" value="ATPase_BadF"/>
</dbReference>
<evidence type="ECO:0000256" key="1">
    <source>
        <dbReference type="ARBA" id="ARBA00006198"/>
    </source>
</evidence>
<evidence type="ECO:0000259" key="5">
    <source>
        <dbReference type="Pfam" id="PF01869"/>
    </source>
</evidence>
<dbReference type="GO" id="GO:0045127">
    <property type="term" value="F:N-acetylglucosamine kinase activity"/>
    <property type="evidence" value="ECO:0007669"/>
    <property type="project" value="UniProtKB-EC"/>
</dbReference>
<dbReference type="AlphaFoldDB" id="A0A1I8BTE4"/>
<evidence type="ECO:0000256" key="4">
    <source>
        <dbReference type="ARBA" id="ARBA00031123"/>
    </source>
</evidence>
<dbReference type="Gene3D" id="3.30.420.40">
    <property type="match status" value="2"/>
</dbReference>
<dbReference type="Proteomes" id="UP000095281">
    <property type="component" value="Unplaced"/>
</dbReference>
<proteinExistence type="inferred from homology"/>
<dbReference type="SUPFAM" id="SSF53067">
    <property type="entry name" value="Actin-like ATPase domain"/>
    <property type="match status" value="2"/>
</dbReference>
<evidence type="ECO:0000313" key="6">
    <source>
        <dbReference type="Proteomes" id="UP000095281"/>
    </source>
</evidence>
<name>A0A1I8BTE4_MELHA</name>
<dbReference type="Pfam" id="PF10294">
    <property type="entry name" value="Methyltransf_16"/>
    <property type="match status" value="1"/>
</dbReference>
<protein>
    <recommendedName>
        <fullName evidence="3">N-acetyl-D-glucosamine kinase</fullName>
        <ecNumber evidence="2">2.7.1.59</ecNumber>
    </recommendedName>
    <alternativeName>
        <fullName evidence="4">GlcNAc kinase</fullName>
    </alternativeName>
</protein>
<dbReference type="PANTHER" id="PTHR12862:SF0">
    <property type="entry name" value="N-ACETYL-D-GLUCOSAMINE KINASE"/>
    <property type="match status" value="1"/>
</dbReference>
<dbReference type="Gene3D" id="3.40.50.150">
    <property type="entry name" value="Vaccinia Virus protein VP39"/>
    <property type="match status" value="1"/>
</dbReference>
<dbReference type="Pfam" id="PF01869">
    <property type="entry name" value="BcrAD_BadFG"/>
    <property type="match status" value="1"/>
</dbReference>
<organism evidence="6 7">
    <name type="scientific">Meloidogyne hapla</name>
    <name type="common">Root-knot nematode worm</name>
    <dbReference type="NCBI Taxonomy" id="6305"/>
    <lineage>
        <taxon>Eukaryota</taxon>
        <taxon>Metazoa</taxon>
        <taxon>Ecdysozoa</taxon>
        <taxon>Nematoda</taxon>
        <taxon>Chromadorea</taxon>
        <taxon>Rhabditida</taxon>
        <taxon>Tylenchina</taxon>
        <taxon>Tylenchomorpha</taxon>
        <taxon>Tylenchoidea</taxon>
        <taxon>Meloidogynidae</taxon>
        <taxon>Meloidogyninae</taxon>
        <taxon>Meloidogyne</taxon>
    </lineage>
</organism>
<dbReference type="InterPro" id="IPR029063">
    <property type="entry name" value="SAM-dependent_MTases_sf"/>
</dbReference>
<comment type="similarity">
    <text evidence="1">Belongs to the eukaryotic-type N-acetylglucosamine kinase family.</text>
</comment>